<reference evidence="2" key="1">
    <citation type="journal article" date="2020" name="Stud. Mycol.">
        <title>101 Dothideomycetes genomes: a test case for predicting lifestyles and emergence of pathogens.</title>
        <authorList>
            <person name="Haridas S."/>
            <person name="Albert R."/>
            <person name="Binder M."/>
            <person name="Bloem J."/>
            <person name="Labutti K."/>
            <person name="Salamov A."/>
            <person name="Andreopoulos B."/>
            <person name="Baker S."/>
            <person name="Barry K."/>
            <person name="Bills G."/>
            <person name="Bluhm B."/>
            <person name="Cannon C."/>
            <person name="Castanera R."/>
            <person name="Culley D."/>
            <person name="Daum C."/>
            <person name="Ezra D."/>
            <person name="Gonzalez J."/>
            <person name="Henrissat B."/>
            <person name="Kuo A."/>
            <person name="Liang C."/>
            <person name="Lipzen A."/>
            <person name="Lutzoni F."/>
            <person name="Magnuson J."/>
            <person name="Mondo S."/>
            <person name="Nolan M."/>
            <person name="Ohm R."/>
            <person name="Pangilinan J."/>
            <person name="Park H.-J."/>
            <person name="Ramirez L."/>
            <person name="Alfaro M."/>
            <person name="Sun H."/>
            <person name="Tritt A."/>
            <person name="Yoshinaga Y."/>
            <person name="Zwiers L.-H."/>
            <person name="Turgeon B."/>
            <person name="Goodwin S."/>
            <person name="Spatafora J."/>
            <person name="Crous P."/>
            <person name="Grigoriev I."/>
        </authorList>
    </citation>
    <scope>NUCLEOTIDE SEQUENCE</scope>
    <source>
        <strain evidence="2">CBS 675.92</strain>
    </source>
</reference>
<feature type="region of interest" description="Disordered" evidence="1">
    <location>
        <begin position="371"/>
        <end position="414"/>
    </location>
</feature>
<dbReference type="Proteomes" id="UP000800035">
    <property type="component" value="Unassembled WGS sequence"/>
</dbReference>
<organism evidence="2 3">
    <name type="scientific">Byssothecium circinans</name>
    <dbReference type="NCBI Taxonomy" id="147558"/>
    <lineage>
        <taxon>Eukaryota</taxon>
        <taxon>Fungi</taxon>
        <taxon>Dikarya</taxon>
        <taxon>Ascomycota</taxon>
        <taxon>Pezizomycotina</taxon>
        <taxon>Dothideomycetes</taxon>
        <taxon>Pleosporomycetidae</taxon>
        <taxon>Pleosporales</taxon>
        <taxon>Massarineae</taxon>
        <taxon>Massarinaceae</taxon>
        <taxon>Byssothecium</taxon>
    </lineage>
</organism>
<accession>A0A6A5T8H8</accession>
<proteinExistence type="predicted"/>
<feature type="compositionally biased region" description="Polar residues" evidence="1">
    <location>
        <begin position="76"/>
        <end position="91"/>
    </location>
</feature>
<dbReference type="EMBL" id="ML977055">
    <property type="protein sequence ID" value="KAF1948540.1"/>
    <property type="molecule type" value="Genomic_DNA"/>
</dbReference>
<gene>
    <name evidence="2" type="ORF">CC80DRAFT_511287</name>
</gene>
<evidence type="ECO:0000256" key="1">
    <source>
        <dbReference type="SAM" id="MobiDB-lite"/>
    </source>
</evidence>
<evidence type="ECO:0000313" key="2">
    <source>
        <dbReference type="EMBL" id="KAF1948540.1"/>
    </source>
</evidence>
<feature type="region of interest" description="Disordered" evidence="1">
    <location>
        <begin position="429"/>
        <end position="505"/>
    </location>
</feature>
<evidence type="ECO:0000313" key="3">
    <source>
        <dbReference type="Proteomes" id="UP000800035"/>
    </source>
</evidence>
<feature type="compositionally biased region" description="Basic and acidic residues" evidence="1">
    <location>
        <begin position="395"/>
        <end position="405"/>
    </location>
</feature>
<sequence>MASASSSIAVAAQTFTHSPFRPLRFVKVMISRRRTRLYNFEGTNKAYIDYLEQKLKLYETPTTSNFAAYQNPPVPNLTSTAQGRSNGTSQTPTPPSQREEDPLLAHLDSFLGEIPVAGKWKEKDFTTEQKKWAFAMLVHAPILPQGQTTDWKPFQVNRLLSEDPLKRLEEYALQNQRFKSDERLTKAVRYFREVVFVSGYALLRNSNRYKALDADQVIMEQFGIARSDGASKYRLAGQWVNETAGLMVENGWGGRAYNAFLNYGRSIRSYRVFGENRRRAVKYAAEHLNRPEYVGPIEDEIIPFVIPIILKFVVLEGFELAEICHHLNYREKATQAILRIWQKHPVGFYIRLLAQQEECIRRRPISRVIDIEEGDPNGTRSEDTGVTPGQYGRTETTEAIERRMGSGEPAPAPKRQRLLHYCGQWTSNSTISQVTPAPSDQTPDRSPTTEGGSNNVSTDDTPSLGSDLAVGMNPDQNDGRSNSRSNDRRPRPASDGSSCEHGGRGEAAGRLAIQPAEANEVPRATTHDGNTRLPSEGAALMAEHPERVVLRVDDDRQQCDALAHAILGDSEIDQDLTLEQNTGQDSDHETIEPTYIRTLLSREDFGDADMRDLGGLGLGLFGEY</sequence>
<feature type="region of interest" description="Disordered" evidence="1">
    <location>
        <begin position="67"/>
        <end position="100"/>
    </location>
</feature>
<protein>
    <submittedName>
        <fullName evidence="2">Uncharacterized protein</fullName>
    </submittedName>
</protein>
<dbReference type="AlphaFoldDB" id="A0A6A5T8H8"/>
<name>A0A6A5T8H8_9PLEO</name>
<dbReference type="OrthoDB" id="3882355at2759"/>
<keyword evidence="3" id="KW-1185">Reference proteome</keyword>
<feature type="compositionally biased region" description="Polar residues" evidence="1">
    <location>
        <begin position="429"/>
        <end position="464"/>
    </location>
</feature>